<evidence type="ECO:0000256" key="3">
    <source>
        <dbReference type="HAMAP-Rule" id="MF_00262"/>
    </source>
</evidence>
<evidence type="ECO:0000256" key="1">
    <source>
        <dbReference type="ARBA" id="ARBA00008168"/>
    </source>
</evidence>
<comment type="similarity">
    <text evidence="1 3">Belongs to the MinE family.</text>
</comment>
<name>F3ZZJ9_MAHA5</name>
<dbReference type="SUPFAM" id="SSF55229">
    <property type="entry name" value="Cell division protein MinE topological specificity domain"/>
    <property type="match status" value="1"/>
</dbReference>
<dbReference type="HAMAP" id="MF_00262">
    <property type="entry name" value="MinE"/>
    <property type="match status" value="1"/>
</dbReference>
<keyword evidence="3" id="KW-0131">Cell cycle</keyword>
<evidence type="ECO:0000313" key="5">
    <source>
        <dbReference type="Proteomes" id="UP000008457"/>
    </source>
</evidence>
<organism evidence="4 5">
    <name type="scientific">Mahella australiensis (strain DSM 15567 / CIP 107919 / 50-1 BON)</name>
    <dbReference type="NCBI Taxonomy" id="697281"/>
    <lineage>
        <taxon>Bacteria</taxon>
        <taxon>Bacillati</taxon>
        <taxon>Bacillota</taxon>
        <taxon>Clostridia</taxon>
        <taxon>Thermoanaerobacterales</taxon>
        <taxon>Thermoanaerobacterales Family IV. Incertae Sedis</taxon>
        <taxon>Mahella</taxon>
    </lineage>
</organism>
<accession>F3ZZJ9</accession>
<sequence length="94" mass="10652">MDLFKFFTKDEVNSKDIARERLKMVLAQDRTNISPQILNMLKANIIELVSGYMEIDEGGVQVQLTRNTSVRRGATSELVANIPIRKVKNIGKTM</sequence>
<keyword evidence="3 4" id="KW-0132">Cell division</keyword>
<dbReference type="eggNOG" id="COG0851">
    <property type="taxonomic scope" value="Bacteria"/>
</dbReference>
<dbReference type="InterPro" id="IPR005527">
    <property type="entry name" value="MinE"/>
</dbReference>
<protein>
    <recommendedName>
        <fullName evidence="3">Cell division topological specificity factor</fullName>
    </recommendedName>
</protein>
<dbReference type="Gene3D" id="3.30.1070.10">
    <property type="entry name" value="Cell division topological specificity factor MinE"/>
    <property type="match status" value="1"/>
</dbReference>
<dbReference type="Proteomes" id="UP000008457">
    <property type="component" value="Chromosome"/>
</dbReference>
<dbReference type="AlphaFoldDB" id="F3ZZJ9"/>
<dbReference type="EMBL" id="CP002360">
    <property type="protein sequence ID" value="AEE96825.1"/>
    <property type="molecule type" value="Genomic_DNA"/>
</dbReference>
<dbReference type="STRING" id="697281.Mahau_1644"/>
<keyword evidence="5" id="KW-1185">Reference proteome</keyword>
<dbReference type="GO" id="GO:0051301">
    <property type="term" value="P:cell division"/>
    <property type="evidence" value="ECO:0007669"/>
    <property type="project" value="UniProtKB-KW"/>
</dbReference>
<dbReference type="OrthoDB" id="9796578at2"/>
<dbReference type="RefSeq" id="WP_013781253.1">
    <property type="nucleotide sequence ID" value="NC_015520.1"/>
</dbReference>
<dbReference type="InterPro" id="IPR036707">
    <property type="entry name" value="MinE_sf"/>
</dbReference>
<gene>
    <name evidence="3" type="primary">minE</name>
    <name evidence="4" type="ordered locus">Mahau_1644</name>
</gene>
<reference evidence="5" key="1">
    <citation type="submission" date="2010-11" db="EMBL/GenBank/DDBJ databases">
        <title>The complete genome of Mahella australiensis DSM 15567.</title>
        <authorList>
            <consortium name="US DOE Joint Genome Institute (JGI-PGF)"/>
            <person name="Lucas S."/>
            <person name="Copeland A."/>
            <person name="Lapidus A."/>
            <person name="Bruce D."/>
            <person name="Goodwin L."/>
            <person name="Pitluck S."/>
            <person name="Kyrpides N."/>
            <person name="Mavromatis K."/>
            <person name="Pagani I."/>
            <person name="Ivanova N."/>
            <person name="Teshima H."/>
            <person name="Brettin T."/>
            <person name="Detter J.C."/>
            <person name="Han C."/>
            <person name="Tapia R."/>
            <person name="Land M."/>
            <person name="Hauser L."/>
            <person name="Markowitz V."/>
            <person name="Cheng J.-F."/>
            <person name="Hugenholtz P."/>
            <person name="Woyke T."/>
            <person name="Wu D."/>
            <person name="Spring S."/>
            <person name="Pukall R."/>
            <person name="Steenblock K."/>
            <person name="Schneider S."/>
            <person name="Klenk H.-P."/>
            <person name="Eisen J.A."/>
        </authorList>
    </citation>
    <scope>NUCLEOTIDE SEQUENCE [LARGE SCALE GENOMIC DNA]</scope>
    <source>
        <strain evidence="5">DSM 15567 / CIP 107919 / 50-1 BON</strain>
    </source>
</reference>
<dbReference type="GO" id="GO:0032955">
    <property type="term" value="P:regulation of division septum assembly"/>
    <property type="evidence" value="ECO:0007669"/>
    <property type="project" value="InterPro"/>
</dbReference>
<dbReference type="KEGG" id="mas:Mahau_1644"/>
<reference evidence="4 5" key="2">
    <citation type="journal article" date="2011" name="Stand. Genomic Sci.">
        <title>Complete genome sequence of Mahella australiensis type strain (50-1 BON).</title>
        <authorList>
            <person name="Sikorski J."/>
            <person name="Teshima H."/>
            <person name="Nolan M."/>
            <person name="Lucas S."/>
            <person name="Hammon N."/>
            <person name="Deshpande S."/>
            <person name="Cheng J.F."/>
            <person name="Pitluck S."/>
            <person name="Liolios K."/>
            <person name="Pagani I."/>
            <person name="Ivanova N."/>
            <person name="Huntemann M."/>
            <person name="Mavromatis K."/>
            <person name="Ovchinikova G."/>
            <person name="Pati A."/>
            <person name="Tapia R."/>
            <person name="Han C."/>
            <person name="Goodwin L."/>
            <person name="Chen A."/>
            <person name="Palaniappan K."/>
            <person name="Land M."/>
            <person name="Hauser L."/>
            <person name="Ngatchou-Djao O.D."/>
            <person name="Rohde M."/>
            <person name="Pukall R."/>
            <person name="Spring S."/>
            <person name="Abt B."/>
            <person name="Goker M."/>
            <person name="Detter J.C."/>
            <person name="Woyke T."/>
            <person name="Bristow J."/>
            <person name="Markowitz V."/>
            <person name="Hugenholtz P."/>
            <person name="Eisen J.A."/>
            <person name="Kyrpides N.C."/>
            <person name="Klenk H.P."/>
            <person name="Lapidus A."/>
        </authorList>
    </citation>
    <scope>NUCLEOTIDE SEQUENCE [LARGE SCALE GENOMIC DNA]</scope>
    <source>
        <strain evidence="5">DSM 15567 / CIP 107919 / 50-1 BON</strain>
    </source>
</reference>
<dbReference type="HOGENOM" id="CLU_137929_1_1_9"/>
<evidence type="ECO:0000313" key="4">
    <source>
        <dbReference type="EMBL" id="AEE96825.1"/>
    </source>
</evidence>
<dbReference type="NCBIfam" id="TIGR01215">
    <property type="entry name" value="minE"/>
    <property type="match status" value="1"/>
</dbReference>
<dbReference type="Pfam" id="PF03776">
    <property type="entry name" value="MinE"/>
    <property type="match status" value="1"/>
</dbReference>
<comment type="function">
    <text evidence="2 3">Prevents the cell division inhibition by proteins MinC and MinD at internal division sites while permitting inhibition at polar sites. This ensures cell division at the proper site by restricting the formation of a division septum at the midpoint of the long axis of the cell.</text>
</comment>
<proteinExistence type="inferred from homology"/>
<evidence type="ECO:0000256" key="2">
    <source>
        <dbReference type="ARBA" id="ARBA00025265"/>
    </source>
</evidence>